<reference evidence="2 3" key="1">
    <citation type="submission" date="2012-11" db="EMBL/GenBank/DDBJ databases">
        <authorList>
            <person name="Huguet-Tapia J.C."/>
            <person name="Durkin A.S."/>
            <person name="Pettis G.S."/>
            <person name="Badger J.H."/>
        </authorList>
    </citation>
    <scope>NUCLEOTIDE SEQUENCE [LARGE SCALE GENOMIC DNA]</scope>
    <source>
        <strain evidence="2 3">91-03</strain>
    </source>
</reference>
<proteinExistence type="predicted"/>
<evidence type="ECO:0000313" key="2">
    <source>
        <dbReference type="EMBL" id="EKX63117.1"/>
    </source>
</evidence>
<evidence type="ECO:0000313" key="3">
    <source>
        <dbReference type="Proteomes" id="UP000010411"/>
    </source>
</evidence>
<comment type="caution">
    <text evidence="2">The sequence shown here is derived from an EMBL/GenBank/DDBJ whole genome shotgun (WGS) entry which is preliminary data.</text>
</comment>
<gene>
    <name evidence="2" type="ORF">STRIP9103_07923</name>
</gene>
<feature type="region of interest" description="Disordered" evidence="1">
    <location>
        <begin position="1"/>
        <end position="33"/>
    </location>
</feature>
<accession>L1KR70</accession>
<organism evidence="2 3">
    <name type="scientific">Streptomyces ipomoeae 91-03</name>
    <dbReference type="NCBI Taxonomy" id="698759"/>
    <lineage>
        <taxon>Bacteria</taxon>
        <taxon>Bacillati</taxon>
        <taxon>Actinomycetota</taxon>
        <taxon>Actinomycetes</taxon>
        <taxon>Kitasatosporales</taxon>
        <taxon>Streptomycetaceae</taxon>
        <taxon>Streptomyces</taxon>
    </lineage>
</organism>
<evidence type="ECO:0000256" key="1">
    <source>
        <dbReference type="SAM" id="MobiDB-lite"/>
    </source>
</evidence>
<protein>
    <submittedName>
        <fullName evidence="2">Uncharacterized protein</fullName>
    </submittedName>
</protein>
<name>L1KR70_9ACTN</name>
<keyword evidence="3" id="KW-1185">Reference proteome</keyword>
<dbReference type="EMBL" id="AEJC01000463">
    <property type="protein sequence ID" value="EKX63117.1"/>
    <property type="molecule type" value="Genomic_DNA"/>
</dbReference>
<dbReference type="PATRIC" id="fig|698759.3.peg.6206"/>
<sequence>MIEGRTARRHSALSGSSPRPASTPGLSPGLPSCTGFERTGGILHFTLVIDHV</sequence>
<dbReference type="AlphaFoldDB" id="L1KR70"/>
<dbReference type="Proteomes" id="UP000010411">
    <property type="component" value="Unassembled WGS sequence"/>
</dbReference>